<dbReference type="InterPro" id="IPR011057">
    <property type="entry name" value="Mss4-like_sf"/>
</dbReference>
<dbReference type="PROSITE" id="PS51891">
    <property type="entry name" value="CENP_V_GFA"/>
    <property type="match status" value="1"/>
</dbReference>
<dbReference type="OrthoDB" id="2993351at2759"/>
<dbReference type="PANTHER" id="PTHR28620">
    <property type="entry name" value="CENTROMERE PROTEIN V"/>
    <property type="match status" value="1"/>
</dbReference>
<keyword evidence="6" id="KW-1185">Reference proteome</keyword>
<sequence length="158" mass="17902">MSSHPAKPSTPWPEETGVWATYNLHCHCGAVRLNVKVSPPFFESEAEGKGTYPVTECDCSYCERQGYQAVHPLQSNVCFTQGQDNLTKYYCGNKQNPHLFCKHCGSVMMTDLTAMGKFLPGDPRYTVNVRMLEDYDSSKLTIQKVEFMKNMPPKYTID</sequence>
<evidence type="ECO:0000256" key="2">
    <source>
        <dbReference type="ARBA" id="ARBA00022723"/>
    </source>
</evidence>
<proteinExistence type="inferred from homology"/>
<protein>
    <recommendedName>
        <fullName evidence="4">CENP-V/GFA domain-containing protein</fullName>
    </recommendedName>
</protein>
<evidence type="ECO:0000256" key="3">
    <source>
        <dbReference type="ARBA" id="ARBA00022833"/>
    </source>
</evidence>
<reference evidence="5 6" key="2">
    <citation type="journal article" date="2012" name="PLoS Pathog.">
        <title>Diverse lifestyles and strategies of plant pathogenesis encoded in the genomes of eighteen Dothideomycetes fungi.</title>
        <authorList>
            <person name="Ohm R.A."/>
            <person name="Feau N."/>
            <person name="Henrissat B."/>
            <person name="Schoch C.L."/>
            <person name="Horwitz B.A."/>
            <person name="Barry K.W."/>
            <person name="Condon B.J."/>
            <person name="Copeland A.C."/>
            <person name="Dhillon B."/>
            <person name="Glaser F."/>
            <person name="Hesse C.N."/>
            <person name="Kosti I."/>
            <person name="LaButti K."/>
            <person name="Lindquist E.A."/>
            <person name="Lucas S."/>
            <person name="Salamov A.A."/>
            <person name="Bradshaw R.E."/>
            <person name="Ciuffetti L."/>
            <person name="Hamelin R.C."/>
            <person name="Kema G.H.J."/>
            <person name="Lawrence C."/>
            <person name="Scott J.A."/>
            <person name="Spatafora J.W."/>
            <person name="Turgeon B.G."/>
            <person name="de Wit P.J.G.M."/>
            <person name="Zhong S."/>
            <person name="Goodwin S.B."/>
            <person name="Grigoriev I.V."/>
        </authorList>
    </citation>
    <scope>NUCLEOTIDE SEQUENCE [LARGE SCALE GENOMIC DNA]</scope>
    <source>
        <strain evidence="6">NZE10 / CBS 128990</strain>
    </source>
</reference>
<evidence type="ECO:0000313" key="6">
    <source>
        <dbReference type="Proteomes" id="UP000016933"/>
    </source>
</evidence>
<dbReference type="InterPro" id="IPR052355">
    <property type="entry name" value="CENP-V-like"/>
</dbReference>
<dbReference type="SUPFAM" id="SSF51316">
    <property type="entry name" value="Mss4-like"/>
    <property type="match status" value="1"/>
</dbReference>
<gene>
    <name evidence="5" type="ORF">DOTSEDRAFT_72827</name>
</gene>
<keyword evidence="2" id="KW-0479">Metal-binding</keyword>
<reference evidence="6" key="1">
    <citation type="journal article" date="2012" name="PLoS Genet.">
        <title>The genomes of the fungal plant pathogens Cladosporium fulvum and Dothistroma septosporum reveal adaptation to different hosts and lifestyles but also signatures of common ancestry.</title>
        <authorList>
            <person name="de Wit P.J.G.M."/>
            <person name="van der Burgt A."/>
            <person name="Oekmen B."/>
            <person name="Stergiopoulos I."/>
            <person name="Abd-Elsalam K.A."/>
            <person name="Aerts A.L."/>
            <person name="Bahkali A.H."/>
            <person name="Beenen H.G."/>
            <person name="Chettri P."/>
            <person name="Cox M.P."/>
            <person name="Datema E."/>
            <person name="de Vries R.P."/>
            <person name="Dhillon B."/>
            <person name="Ganley A.R."/>
            <person name="Griffiths S.A."/>
            <person name="Guo Y."/>
            <person name="Hamelin R.C."/>
            <person name="Henrissat B."/>
            <person name="Kabir M.S."/>
            <person name="Jashni M.K."/>
            <person name="Kema G."/>
            <person name="Klaubauf S."/>
            <person name="Lapidus A."/>
            <person name="Levasseur A."/>
            <person name="Lindquist E."/>
            <person name="Mehrabi R."/>
            <person name="Ohm R.A."/>
            <person name="Owen T.J."/>
            <person name="Salamov A."/>
            <person name="Schwelm A."/>
            <person name="Schijlen E."/>
            <person name="Sun H."/>
            <person name="van den Burg H.A."/>
            <person name="van Ham R.C.H.J."/>
            <person name="Zhang S."/>
            <person name="Goodwin S.B."/>
            <person name="Grigoriev I.V."/>
            <person name="Collemare J."/>
            <person name="Bradshaw R.E."/>
        </authorList>
    </citation>
    <scope>NUCLEOTIDE SEQUENCE [LARGE SCALE GENOMIC DNA]</scope>
    <source>
        <strain evidence="6">NZE10 / CBS 128990</strain>
    </source>
</reference>
<dbReference type="OMA" id="CHCGRIA"/>
<feature type="domain" description="CENP-V/GFA" evidence="4">
    <location>
        <begin position="22"/>
        <end position="156"/>
    </location>
</feature>
<organism evidence="5 6">
    <name type="scientific">Dothistroma septosporum (strain NZE10 / CBS 128990)</name>
    <name type="common">Red band needle blight fungus</name>
    <name type="synonym">Mycosphaerella pini</name>
    <dbReference type="NCBI Taxonomy" id="675120"/>
    <lineage>
        <taxon>Eukaryota</taxon>
        <taxon>Fungi</taxon>
        <taxon>Dikarya</taxon>
        <taxon>Ascomycota</taxon>
        <taxon>Pezizomycotina</taxon>
        <taxon>Dothideomycetes</taxon>
        <taxon>Dothideomycetidae</taxon>
        <taxon>Mycosphaerellales</taxon>
        <taxon>Mycosphaerellaceae</taxon>
        <taxon>Dothistroma</taxon>
    </lineage>
</organism>
<dbReference type="Proteomes" id="UP000016933">
    <property type="component" value="Unassembled WGS sequence"/>
</dbReference>
<evidence type="ECO:0000313" key="5">
    <source>
        <dbReference type="EMBL" id="EME43589.1"/>
    </source>
</evidence>
<dbReference type="GO" id="GO:0016846">
    <property type="term" value="F:carbon-sulfur lyase activity"/>
    <property type="evidence" value="ECO:0007669"/>
    <property type="project" value="InterPro"/>
</dbReference>
<dbReference type="PANTHER" id="PTHR28620:SF1">
    <property type="entry name" value="CENP-V_GFA DOMAIN-CONTAINING PROTEIN"/>
    <property type="match status" value="1"/>
</dbReference>
<dbReference type="eggNOG" id="ENOG502SYFF">
    <property type="taxonomic scope" value="Eukaryota"/>
</dbReference>
<accession>M2Y5R6</accession>
<dbReference type="HOGENOM" id="CLU_055491_7_0_1"/>
<dbReference type="AlphaFoldDB" id="M2Y5R6"/>
<dbReference type="Gene3D" id="2.170.150.70">
    <property type="match status" value="1"/>
</dbReference>
<comment type="similarity">
    <text evidence="1">Belongs to the Gfa family.</text>
</comment>
<keyword evidence="3" id="KW-0862">Zinc</keyword>
<dbReference type="EMBL" id="KB446540">
    <property type="protein sequence ID" value="EME43589.1"/>
    <property type="molecule type" value="Genomic_DNA"/>
</dbReference>
<evidence type="ECO:0000259" key="4">
    <source>
        <dbReference type="PROSITE" id="PS51891"/>
    </source>
</evidence>
<name>M2Y5R6_DOTSN</name>
<evidence type="ECO:0000256" key="1">
    <source>
        <dbReference type="ARBA" id="ARBA00005495"/>
    </source>
</evidence>
<dbReference type="InterPro" id="IPR006913">
    <property type="entry name" value="CENP-V/GFA"/>
</dbReference>
<dbReference type="GO" id="GO:0046872">
    <property type="term" value="F:metal ion binding"/>
    <property type="evidence" value="ECO:0007669"/>
    <property type="project" value="UniProtKB-KW"/>
</dbReference>